<dbReference type="RefSeq" id="WP_242870866.1">
    <property type="nucleotide sequence ID" value="NZ_FMWL01000009.1"/>
</dbReference>
<organism evidence="1 2">
    <name type="scientific">Acidaminobacter hydrogenoformans DSM 2784</name>
    <dbReference type="NCBI Taxonomy" id="1120920"/>
    <lineage>
        <taxon>Bacteria</taxon>
        <taxon>Bacillati</taxon>
        <taxon>Bacillota</taxon>
        <taxon>Clostridia</taxon>
        <taxon>Peptostreptococcales</taxon>
        <taxon>Acidaminobacteraceae</taxon>
        <taxon>Acidaminobacter</taxon>
    </lineage>
</organism>
<gene>
    <name evidence="1" type="ORF">SAMN03080599_01931</name>
</gene>
<dbReference type="InterPro" id="IPR051082">
    <property type="entry name" value="Pentapeptide-BTB/POZ_domain"/>
</dbReference>
<proteinExistence type="predicted"/>
<dbReference type="Gene3D" id="2.160.20.80">
    <property type="entry name" value="E3 ubiquitin-protein ligase SopA"/>
    <property type="match status" value="1"/>
</dbReference>
<evidence type="ECO:0000313" key="1">
    <source>
        <dbReference type="EMBL" id="SCZ79793.1"/>
    </source>
</evidence>
<dbReference type="PANTHER" id="PTHR14136:SF37">
    <property type="entry name" value="PENTAPEPTIDE REPEAT-CONTAINING PROTEIN"/>
    <property type="match status" value="1"/>
</dbReference>
<keyword evidence="2" id="KW-1185">Reference proteome</keyword>
<dbReference type="InterPro" id="IPR001646">
    <property type="entry name" value="5peptide_repeat"/>
</dbReference>
<dbReference type="SUPFAM" id="SSF141571">
    <property type="entry name" value="Pentapeptide repeat-like"/>
    <property type="match status" value="1"/>
</dbReference>
<sequence>MMEVNAAALDYKPIKINNAGALKVWRARVLKSNCAECYGLCCVGLHFAASEGFPLDKAPGKACPHLQADFRCGVHETLSERGYKGCIGFDCLGAGQRVSRVTFPEGSWKRLPGSSKLMFEAFVVMRHLYELLWYLSEALERCQGKRLKRDLTALLVEVDGLTFLTPEALVGIDVNALRLRSNVMLTEVGEQVRGVYGNGKAAPAALRKRLGRYADFAGASLRGLDLSGANFRGAVLIAADLSGSVLAGAELIGADLRDARLHGADLREALYLTQAQVNSAKGDLETKLPDGLERPVHWR</sequence>
<evidence type="ECO:0000313" key="2">
    <source>
        <dbReference type="Proteomes" id="UP000199208"/>
    </source>
</evidence>
<dbReference type="EMBL" id="FMWL01000009">
    <property type="protein sequence ID" value="SCZ79793.1"/>
    <property type="molecule type" value="Genomic_DNA"/>
</dbReference>
<reference evidence="1 2" key="1">
    <citation type="submission" date="2016-10" db="EMBL/GenBank/DDBJ databases">
        <authorList>
            <person name="de Groot N.N."/>
        </authorList>
    </citation>
    <scope>NUCLEOTIDE SEQUENCE [LARGE SCALE GENOMIC DNA]</scope>
    <source>
        <strain evidence="1 2">DSM 2784</strain>
    </source>
</reference>
<dbReference type="Proteomes" id="UP000199208">
    <property type="component" value="Unassembled WGS sequence"/>
</dbReference>
<dbReference type="STRING" id="1120920.SAMN03080599_01931"/>
<dbReference type="AlphaFoldDB" id="A0A1G5S0J9"/>
<name>A0A1G5S0J9_9FIRM</name>
<dbReference type="PANTHER" id="PTHR14136">
    <property type="entry name" value="BTB_POZ DOMAIN-CONTAINING PROTEIN KCTD9"/>
    <property type="match status" value="1"/>
</dbReference>
<dbReference type="Pfam" id="PF00805">
    <property type="entry name" value="Pentapeptide"/>
    <property type="match status" value="1"/>
</dbReference>
<protein>
    <submittedName>
        <fullName evidence="1">Pentapeptide repeat-containing protein</fullName>
    </submittedName>
</protein>
<accession>A0A1G5S0J9</accession>